<dbReference type="EMBL" id="JALP01000296">
    <property type="protein sequence ID" value="THG88897.1"/>
    <property type="molecule type" value="Genomic_DNA"/>
</dbReference>
<evidence type="ECO:0000256" key="3">
    <source>
        <dbReference type="ARBA" id="ARBA00023002"/>
    </source>
</evidence>
<dbReference type="GO" id="GO:0016616">
    <property type="term" value="F:oxidoreductase activity, acting on the CH-OH group of donors, NAD or NADP as acceptor"/>
    <property type="evidence" value="ECO:0007669"/>
    <property type="project" value="UniProtKB-ARBA"/>
</dbReference>
<keyword evidence="3" id="KW-0560">Oxidoreductase</keyword>
<feature type="domain" description="NADP-dependent oxidoreductase" evidence="4">
    <location>
        <begin position="4"/>
        <end position="163"/>
    </location>
</feature>
<evidence type="ECO:0000313" key="6">
    <source>
        <dbReference type="Proteomes" id="UP000297014"/>
    </source>
</evidence>
<evidence type="ECO:0000259" key="4">
    <source>
        <dbReference type="Pfam" id="PF00248"/>
    </source>
</evidence>
<gene>
    <name evidence="5" type="ORF">AJ85_20690</name>
</gene>
<evidence type="ECO:0000256" key="1">
    <source>
        <dbReference type="ARBA" id="ARBA00007905"/>
    </source>
</evidence>
<dbReference type="Gene3D" id="3.20.20.100">
    <property type="entry name" value="NADP-dependent oxidoreductase domain"/>
    <property type="match status" value="1"/>
</dbReference>
<dbReference type="PROSITE" id="PS00062">
    <property type="entry name" value="ALDOKETO_REDUCTASE_2"/>
    <property type="match status" value="1"/>
</dbReference>
<dbReference type="InterPro" id="IPR023210">
    <property type="entry name" value="NADP_OxRdtase_dom"/>
</dbReference>
<dbReference type="SUPFAM" id="SSF51430">
    <property type="entry name" value="NAD(P)-linked oxidoreductase"/>
    <property type="match status" value="1"/>
</dbReference>
<dbReference type="Proteomes" id="UP000297014">
    <property type="component" value="Unassembled WGS sequence"/>
</dbReference>
<dbReference type="PANTHER" id="PTHR43827">
    <property type="entry name" value="2,5-DIKETO-D-GLUCONIC ACID REDUCTASE"/>
    <property type="match status" value="1"/>
</dbReference>
<dbReference type="InterPro" id="IPR020471">
    <property type="entry name" value="AKR"/>
</dbReference>
<dbReference type="InterPro" id="IPR018170">
    <property type="entry name" value="Aldo/ket_reductase_CS"/>
</dbReference>
<organism evidence="5 6">
    <name type="scientific">Alkalihalobacillus alcalophilus ATCC 27647 = CGMCC 1.3604</name>
    <dbReference type="NCBI Taxonomy" id="1218173"/>
    <lineage>
        <taxon>Bacteria</taxon>
        <taxon>Bacillati</taxon>
        <taxon>Bacillota</taxon>
        <taxon>Bacilli</taxon>
        <taxon>Bacillales</taxon>
        <taxon>Bacillaceae</taxon>
        <taxon>Alkalihalobacillus</taxon>
    </lineage>
</organism>
<sequence>MAYRAGLDYYDLYLIHWPNPKQNKYVEAWQALIDLKKSGLIRSIGVCNFLPEHIERLEQETAVKPSLNQIELHPYFNQKEQREWHLKNEIQTQSWSPLSRANALFQEETLLNLAAEYKKSPSQIILRWHYQLGSIAIPKSANRERQLENISIFDFSSEADMIAIVILERFDRVLKEIINTVLVRAFGEQIEHTKFDLVYCVNGFIGMYSKLFLYYRIPIDLEALAHSLVEKTEILAKHVQVPFLTFDLDQFFKDKGTVEVTPEQLVALIEQKKTGLDDSIEKESLSLLQEQLSNHPNYSKAIIKGLCENIRLHPECKDLFYLLRIYFEF</sequence>
<accession>A0A4S4JX50</accession>
<comment type="caution">
    <text evidence="5">The sequence shown here is derived from an EMBL/GenBank/DDBJ whole genome shotgun (WGS) entry which is preliminary data.</text>
</comment>
<dbReference type="PANTHER" id="PTHR43827:SF3">
    <property type="entry name" value="NADP-DEPENDENT OXIDOREDUCTASE DOMAIN-CONTAINING PROTEIN"/>
    <property type="match status" value="1"/>
</dbReference>
<dbReference type="AlphaFoldDB" id="A0A4S4JX50"/>
<dbReference type="OrthoDB" id="9804790at2"/>
<protein>
    <recommendedName>
        <fullName evidence="4">NADP-dependent oxidoreductase domain-containing protein</fullName>
    </recommendedName>
</protein>
<evidence type="ECO:0000256" key="2">
    <source>
        <dbReference type="ARBA" id="ARBA00022857"/>
    </source>
</evidence>
<dbReference type="Pfam" id="PF00248">
    <property type="entry name" value="Aldo_ket_red"/>
    <property type="match status" value="1"/>
</dbReference>
<proteinExistence type="inferred from homology"/>
<keyword evidence="2" id="KW-0521">NADP</keyword>
<dbReference type="PRINTS" id="PR00069">
    <property type="entry name" value="ALDKETRDTASE"/>
</dbReference>
<dbReference type="InterPro" id="IPR036812">
    <property type="entry name" value="NAD(P)_OxRdtase_dom_sf"/>
</dbReference>
<evidence type="ECO:0000313" key="5">
    <source>
        <dbReference type="EMBL" id="THG88897.1"/>
    </source>
</evidence>
<reference evidence="5 6" key="1">
    <citation type="submission" date="2014-01" db="EMBL/GenBank/DDBJ databases">
        <title>Draft genome sequencing of Bacillus alcalophilus CGMCC 1.3604.</title>
        <authorList>
            <person name="Yang J."/>
            <person name="Diao L."/>
            <person name="Yang S."/>
        </authorList>
    </citation>
    <scope>NUCLEOTIDE SEQUENCE [LARGE SCALE GENOMIC DNA]</scope>
    <source>
        <strain evidence="5 6">CGMCC 1.3604</strain>
    </source>
</reference>
<dbReference type="PROSITE" id="PS00063">
    <property type="entry name" value="ALDOKETO_REDUCTASE_3"/>
    <property type="match status" value="1"/>
</dbReference>
<comment type="similarity">
    <text evidence="1">Belongs to the aldo/keto reductase family.</text>
</comment>
<name>A0A4S4JX50_ALKAL</name>